<accession>A0A811S5D8</accession>
<protein>
    <submittedName>
        <fullName evidence="2">Uncharacterized protein</fullName>
    </submittedName>
</protein>
<dbReference type="GO" id="GO:0003924">
    <property type="term" value="F:GTPase activity"/>
    <property type="evidence" value="ECO:0007669"/>
    <property type="project" value="InterPro"/>
</dbReference>
<dbReference type="SMART" id="SM00175">
    <property type="entry name" value="RAB"/>
    <property type="match status" value="1"/>
</dbReference>
<name>A0A811S5D8_9POAL</name>
<reference evidence="2" key="1">
    <citation type="submission" date="2020-10" db="EMBL/GenBank/DDBJ databases">
        <authorList>
            <person name="Han B."/>
            <person name="Lu T."/>
            <person name="Zhao Q."/>
            <person name="Huang X."/>
            <person name="Zhao Y."/>
        </authorList>
    </citation>
    <scope>NUCLEOTIDE SEQUENCE</scope>
</reference>
<dbReference type="PROSITE" id="PS51419">
    <property type="entry name" value="RAB"/>
    <property type="match status" value="1"/>
</dbReference>
<keyword evidence="3" id="KW-1185">Reference proteome</keyword>
<dbReference type="OrthoDB" id="642193at2759"/>
<sequence>MACGASQDAVHLGGHVLPRPRRAEAAAASRKAWRDGGVAGDAGLGAARHRPAPRGPGDDGRQHDPMTPMMNLDDREAVSTVEPGPDPAAARAKLDDPACSTPRLREPVTSSARVFRGDPDRRDSVESETEETRRSLHTLDRPSLLPDVLLGDIVSRLPIKDAACTGRLNNHFAADDPGLLRCVRLGPVECVLRATLLVGYDGSLDDDPESGVAYFDAPLDRAVGRVGQAPATAAALRADAVGAAGGGLLAWVVAARSAQATCSTVRPAGDRNFTDIPVGAFWETTMDWPRPGAPSSCVQQTPTRLSLRGKAHVLTTLQLCAISDQSRAPKASVPKPGHPILDLASTTMPTTVRPPPWPSFLVARCSVRCHCGRLWKPPWPIQLRQQIRYRAVTSADYRGALGALLFYDIPSHQSFHHIPRWLDAQAKAVDNIVIMMLGNKSNLEEQHAVSTGDAEEFAEQEHFFFLESAISVEEPSEIWQWSTKFPNMLAVLLAERGIDAAMDSLDEVERIAADAKPQGTLTTADI</sequence>
<dbReference type="SUPFAM" id="SSF52540">
    <property type="entry name" value="P-loop containing nucleoside triphosphate hydrolases"/>
    <property type="match status" value="1"/>
</dbReference>
<dbReference type="GO" id="GO:0005525">
    <property type="term" value="F:GTP binding"/>
    <property type="evidence" value="ECO:0007669"/>
    <property type="project" value="InterPro"/>
</dbReference>
<organism evidence="2 3">
    <name type="scientific">Miscanthus lutarioriparius</name>
    <dbReference type="NCBI Taxonomy" id="422564"/>
    <lineage>
        <taxon>Eukaryota</taxon>
        <taxon>Viridiplantae</taxon>
        <taxon>Streptophyta</taxon>
        <taxon>Embryophyta</taxon>
        <taxon>Tracheophyta</taxon>
        <taxon>Spermatophyta</taxon>
        <taxon>Magnoliopsida</taxon>
        <taxon>Liliopsida</taxon>
        <taxon>Poales</taxon>
        <taxon>Poaceae</taxon>
        <taxon>PACMAD clade</taxon>
        <taxon>Panicoideae</taxon>
        <taxon>Andropogonodae</taxon>
        <taxon>Andropogoneae</taxon>
        <taxon>Saccharinae</taxon>
        <taxon>Miscanthus</taxon>
    </lineage>
</organism>
<evidence type="ECO:0000313" key="2">
    <source>
        <dbReference type="EMBL" id="CAD6336680.1"/>
    </source>
</evidence>
<dbReference type="Pfam" id="PF00071">
    <property type="entry name" value="Ras"/>
    <property type="match status" value="1"/>
</dbReference>
<dbReference type="InterPro" id="IPR001806">
    <property type="entry name" value="Small_GTPase"/>
</dbReference>
<dbReference type="AlphaFoldDB" id="A0A811S5D8"/>
<dbReference type="InterPro" id="IPR027417">
    <property type="entry name" value="P-loop_NTPase"/>
</dbReference>
<evidence type="ECO:0000313" key="3">
    <source>
        <dbReference type="Proteomes" id="UP000604825"/>
    </source>
</evidence>
<evidence type="ECO:0000256" key="1">
    <source>
        <dbReference type="SAM" id="MobiDB-lite"/>
    </source>
</evidence>
<dbReference type="EMBL" id="CAJGYO010000018">
    <property type="protein sequence ID" value="CAD6336680.1"/>
    <property type="molecule type" value="Genomic_DNA"/>
</dbReference>
<comment type="caution">
    <text evidence="2">The sequence shown here is derived from an EMBL/GenBank/DDBJ whole genome shotgun (WGS) entry which is preliminary data.</text>
</comment>
<dbReference type="InterPro" id="IPR050209">
    <property type="entry name" value="Rab_GTPases_membrane_traffic"/>
</dbReference>
<gene>
    <name evidence="2" type="ORF">NCGR_LOCUS60778</name>
</gene>
<feature type="compositionally biased region" description="Basic and acidic residues" evidence="1">
    <location>
        <begin position="115"/>
        <end position="138"/>
    </location>
</feature>
<feature type="region of interest" description="Disordered" evidence="1">
    <location>
        <begin position="1"/>
        <end position="138"/>
    </location>
</feature>
<dbReference type="PANTHER" id="PTHR47979">
    <property type="entry name" value="DRAB11-RELATED"/>
    <property type="match status" value="1"/>
</dbReference>
<dbReference type="Proteomes" id="UP000604825">
    <property type="component" value="Unassembled WGS sequence"/>
</dbReference>
<proteinExistence type="predicted"/>
<dbReference type="Gene3D" id="3.40.50.300">
    <property type="entry name" value="P-loop containing nucleotide triphosphate hydrolases"/>
    <property type="match status" value="1"/>
</dbReference>